<name>A0AAW9K9U7_CLOPF</name>
<dbReference type="InterPro" id="IPR036388">
    <property type="entry name" value="WH-like_DNA-bd_sf"/>
</dbReference>
<gene>
    <name evidence="2" type="ORF">GNF83_14730</name>
</gene>
<proteinExistence type="predicted"/>
<dbReference type="PROSITE" id="PS51071">
    <property type="entry name" value="HTH_RPIR"/>
    <property type="match status" value="1"/>
</dbReference>
<dbReference type="GO" id="GO:0097367">
    <property type="term" value="F:carbohydrate derivative binding"/>
    <property type="evidence" value="ECO:0007669"/>
    <property type="project" value="InterPro"/>
</dbReference>
<comment type="caution">
    <text evidence="2">The sequence shown here is derived from an EMBL/GenBank/DDBJ whole genome shotgun (WGS) entry which is preliminary data.</text>
</comment>
<evidence type="ECO:0000313" key="2">
    <source>
        <dbReference type="EMBL" id="MDZ7542441.1"/>
    </source>
</evidence>
<dbReference type="PANTHER" id="PTHR30514">
    <property type="entry name" value="GLUCOKINASE"/>
    <property type="match status" value="1"/>
</dbReference>
<dbReference type="InterPro" id="IPR047640">
    <property type="entry name" value="RpiR-like"/>
</dbReference>
<evidence type="ECO:0000313" key="3">
    <source>
        <dbReference type="Proteomes" id="UP001288944"/>
    </source>
</evidence>
<dbReference type="PANTHER" id="PTHR30514:SF21">
    <property type="entry name" value="RPIR-FAMILY TRANSCRIPTIONAL REGULATOR"/>
    <property type="match status" value="1"/>
</dbReference>
<dbReference type="Pfam" id="PF01418">
    <property type="entry name" value="HTH_6"/>
    <property type="match status" value="1"/>
</dbReference>
<dbReference type="GO" id="GO:0003700">
    <property type="term" value="F:DNA-binding transcription factor activity"/>
    <property type="evidence" value="ECO:0007669"/>
    <property type="project" value="InterPro"/>
</dbReference>
<evidence type="ECO:0000259" key="1">
    <source>
        <dbReference type="PROSITE" id="PS51071"/>
    </source>
</evidence>
<organism evidence="2 3">
    <name type="scientific">Clostridium perfringens</name>
    <dbReference type="NCBI Taxonomy" id="1502"/>
    <lineage>
        <taxon>Bacteria</taxon>
        <taxon>Bacillati</taxon>
        <taxon>Bacillota</taxon>
        <taxon>Clostridia</taxon>
        <taxon>Eubacteriales</taxon>
        <taxon>Clostridiaceae</taxon>
        <taxon>Clostridium</taxon>
    </lineage>
</organism>
<dbReference type="Gene3D" id="1.10.10.10">
    <property type="entry name" value="Winged helix-like DNA-binding domain superfamily/Winged helix DNA-binding domain"/>
    <property type="match status" value="1"/>
</dbReference>
<dbReference type="EMBL" id="WNUR01000161">
    <property type="protein sequence ID" value="MDZ7542441.1"/>
    <property type="molecule type" value="Genomic_DNA"/>
</dbReference>
<dbReference type="Proteomes" id="UP001288944">
    <property type="component" value="Unassembled WGS sequence"/>
</dbReference>
<dbReference type="InterPro" id="IPR009057">
    <property type="entry name" value="Homeodomain-like_sf"/>
</dbReference>
<reference evidence="2" key="1">
    <citation type="submission" date="2019-11" db="EMBL/GenBank/DDBJ databases">
        <title>Characterization of Clostridium perfringens isolates from swine manure treated agricultural soils.</title>
        <authorList>
            <person name="Wushke S.T."/>
        </authorList>
    </citation>
    <scope>NUCLEOTIDE SEQUENCE</scope>
    <source>
        <strain evidence="2">X62</strain>
    </source>
</reference>
<dbReference type="GO" id="GO:0003677">
    <property type="term" value="F:DNA binding"/>
    <property type="evidence" value="ECO:0007669"/>
    <property type="project" value="InterPro"/>
</dbReference>
<dbReference type="SUPFAM" id="SSF46689">
    <property type="entry name" value="Homeodomain-like"/>
    <property type="match status" value="1"/>
</dbReference>
<dbReference type="AlphaFoldDB" id="A0AAW9K9U7"/>
<feature type="domain" description="HTH rpiR-type" evidence="1">
    <location>
        <begin position="1"/>
        <end position="77"/>
    </location>
</feature>
<sequence>MDILCEIQRKYNDFSDKEKSIADYIMQYGDKIKNINITDLAKEIGTSGATITRFAKKIGCDSFVDMKIKLGSNKVETHVNDEDGIFSYAYQYYN</sequence>
<dbReference type="InterPro" id="IPR000281">
    <property type="entry name" value="HTH_RpiR"/>
</dbReference>
<feature type="non-terminal residue" evidence="2">
    <location>
        <position position="94"/>
    </location>
</feature>
<protein>
    <submittedName>
        <fullName evidence="2">MurR/RpiR family transcriptional regulator</fullName>
    </submittedName>
</protein>
<accession>A0AAW9K9U7</accession>